<evidence type="ECO:0000256" key="4">
    <source>
        <dbReference type="ARBA" id="ARBA00022989"/>
    </source>
</evidence>
<dbReference type="EMBL" id="JACIEH010000004">
    <property type="protein sequence ID" value="MBB4101021.1"/>
    <property type="molecule type" value="Genomic_DNA"/>
</dbReference>
<feature type="transmembrane region" description="Helical" evidence="6">
    <location>
        <begin position="158"/>
        <end position="181"/>
    </location>
</feature>
<comment type="caution">
    <text evidence="7">The sequence shown here is derived from an EMBL/GenBank/DDBJ whole genome shotgun (WGS) entry which is preliminary data.</text>
</comment>
<dbReference type="AlphaFoldDB" id="A0A7W6JX19"/>
<feature type="transmembrane region" description="Helical" evidence="6">
    <location>
        <begin position="83"/>
        <end position="102"/>
    </location>
</feature>
<dbReference type="PANTHER" id="PTHR21716">
    <property type="entry name" value="TRANSMEMBRANE PROTEIN"/>
    <property type="match status" value="1"/>
</dbReference>
<proteinExistence type="inferred from homology"/>
<dbReference type="GO" id="GO:0016020">
    <property type="term" value="C:membrane"/>
    <property type="evidence" value="ECO:0007669"/>
    <property type="project" value="UniProtKB-SubCell"/>
</dbReference>
<evidence type="ECO:0000256" key="6">
    <source>
        <dbReference type="SAM" id="Phobius"/>
    </source>
</evidence>
<reference evidence="7 8" key="1">
    <citation type="submission" date="2020-08" db="EMBL/GenBank/DDBJ databases">
        <title>Genomic Encyclopedia of Type Strains, Phase IV (KMG-IV): sequencing the most valuable type-strain genomes for metagenomic binning, comparative biology and taxonomic classification.</title>
        <authorList>
            <person name="Goeker M."/>
        </authorList>
    </citation>
    <scope>NUCLEOTIDE SEQUENCE [LARGE SCALE GENOMIC DNA]</scope>
    <source>
        <strain evidence="7 8">DSM 101806</strain>
    </source>
</reference>
<comment type="subcellular location">
    <subcellularLocation>
        <location evidence="1">Membrane</location>
        <topology evidence="1">Multi-pass membrane protein</topology>
    </subcellularLocation>
</comment>
<sequence>MSDPLASENVHVVQEPGPNELRDPMVRAELKKASVWFGLGIAVALFVLLVQPILIIFGGLVFASMLDGGARLLGRVLPIPRTLRIVIVILLVIAFFGGIFYLTGMQIAAQAEQLRTTLEVQANKVAQWVAELGLMPGRSDLTGLAKEALGSVGKLTSAVGSVFGAVSSFLMIVIIGLFVALEPRIYERGLQWLVPSDARDAFAVTISRMATTMRRLLAGRLLGMLFEGVLTAFCLWLAGVPMALLLGIITGVLAFIPNIGAFVSGVMMVSVGFSAGTDTGIWAIIIYFGVQNFDGYVVLPLVARRTVDMPPALTLSSQILASTLFGVLGLALADPIVAMIKVALESEAERAARAADEHGPRLKWRMRLRKGYEEGATTPLDPPAGAA</sequence>
<dbReference type="Proteomes" id="UP000557392">
    <property type="component" value="Unassembled WGS sequence"/>
</dbReference>
<gene>
    <name evidence="7" type="ORF">GGR46_004610</name>
</gene>
<keyword evidence="4 6" id="KW-1133">Transmembrane helix</keyword>
<accession>A0A7W6JX19</accession>
<evidence type="ECO:0000313" key="8">
    <source>
        <dbReference type="Proteomes" id="UP000557392"/>
    </source>
</evidence>
<feature type="transmembrane region" description="Helical" evidence="6">
    <location>
        <begin position="244"/>
        <end position="269"/>
    </location>
</feature>
<dbReference type="RefSeq" id="WP_184000362.1">
    <property type="nucleotide sequence ID" value="NZ_JACIEH010000004.1"/>
</dbReference>
<dbReference type="Pfam" id="PF01594">
    <property type="entry name" value="AI-2E_transport"/>
    <property type="match status" value="1"/>
</dbReference>
<name>A0A7W6JX19_9SPHN</name>
<evidence type="ECO:0000313" key="7">
    <source>
        <dbReference type="EMBL" id="MBB4101021.1"/>
    </source>
</evidence>
<keyword evidence="8" id="KW-1185">Reference proteome</keyword>
<dbReference type="GO" id="GO:0055085">
    <property type="term" value="P:transmembrane transport"/>
    <property type="evidence" value="ECO:0007669"/>
    <property type="project" value="TreeGrafter"/>
</dbReference>
<feature type="transmembrane region" description="Helical" evidence="6">
    <location>
        <begin position="217"/>
        <end position="238"/>
    </location>
</feature>
<evidence type="ECO:0000256" key="2">
    <source>
        <dbReference type="ARBA" id="ARBA00009773"/>
    </source>
</evidence>
<evidence type="ECO:0000256" key="1">
    <source>
        <dbReference type="ARBA" id="ARBA00004141"/>
    </source>
</evidence>
<keyword evidence="3 6" id="KW-0812">Transmembrane</keyword>
<feature type="transmembrane region" description="Helical" evidence="6">
    <location>
        <begin position="35"/>
        <end position="62"/>
    </location>
</feature>
<dbReference type="PANTHER" id="PTHR21716:SF62">
    <property type="entry name" value="TRANSPORT PROTEIN YDBI-RELATED"/>
    <property type="match status" value="1"/>
</dbReference>
<protein>
    <submittedName>
        <fullName evidence="7">Putative PurR-regulated permease PerM</fullName>
    </submittedName>
</protein>
<feature type="transmembrane region" description="Helical" evidence="6">
    <location>
        <begin position="319"/>
        <end position="344"/>
    </location>
</feature>
<keyword evidence="5 6" id="KW-0472">Membrane</keyword>
<evidence type="ECO:0000256" key="5">
    <source>
        <dbReference type="ARBA" id="ARBA00023136"/>
    </source>
</evidence>
<evidence type="ECO:0000256" key="3">
    <source>
        <dbReference type="ARBA" id="ARBA00022692"/>
    </source>
</evidence>
<comment type="similarity">
    <text evidence="2">Belongs to the autoinducer-2 exporter (AI-2E) (TC 2.A.86) family.</text>
</comment>
<organism evidence="7 8">
    <name type="scientific">Sphingomonas kyeonggiensis</name>
    <dbReference type="NCBI Taxonomy" id="1268553"/>
    <lineage>
        <taxon>Bacteria</taxon>
        <taxon>Pseudomonadati</taxon>
        <taxon>Pseudomonadota</taxon>
        <taxon>Alphaproteobacteria</taxon>
        <taxon>Sphingomonadales</taxon>
        <taxon>Sphingomonadaceae</taxon>
        <taxon>Sphingomonas</taxon>
    </lineage>
</organism>
<dbReference type="InterPro" id="IPR002549">
    <property type="entry name" value="AI-2E-like"/>
</dbReference>